<keyword evidence="5" id="KW-1185">Reference proteome</keyword>
<sequence>MLKSSYEEVIINPPVVVDNGSGVMKAGFAGDEVPKCCFPSFVGRPKHQRVMAGAVEGDVFVGNRAEDIRGLLSIRYPMTHGIIVDWVDMENVWMHMFSELKIHSEEHPALLSEAPLNPMKNREKISEVFFETFNSPAIFISPQAVLSLYSSGRTTGVVLDSGDGVTHVVPIYSGFSSSHAVTRSDVAGRDITYYLSLLLRKAGYIFHTSAEMEIVKYIKETACYISFNPAAEEPSKKERGKGISGYPIKLPDGTDIVNSQKLYFYTLELPLWMLKPCKHVKSMKDRVDLSISFFFVVDTLNGRTLHVEDNLKASGDVRFLWYISQVGDERYHAPEILFHPSIIGQEYPGIHELLVTAIQRCDMDLRKPLYSQIVLSGGSTLFAGFGDRLLNEIRKMAPKDVKIRISAPPERKFTTWVGGSILASLSSFKTLWVSKQEYEEDGIASLHRKTF</sequence>
<evidence type="ECO:0000256" key="2">
    <source>
        <dbReference type="ARBA" id="ARBA00049360"/>
    </source>
</evidence>
<dbReference type="InterPro" id="IPR043129">
    <property type="entry name" value="ATPase_NBD"/>
</dbReference>
<dbReference type="InterPro" id="IPR004000">
    <property type="entry name" value="Actin"/>
</dbReference>
<comment type="caution">
    <text evidence="4">The sequence shown here is derived from an EMBL/GenBank/DDBJ whole genome shotgun (WGS) entry which is preliminary data.</text>
</comment>
<keyword evidence="1" id="KW-0378">Hydrolase</keyword>
<reference evidence="4 5" key="1">
    <citation type="journal article" date="2020" name="bioRxiv">
        <title>Metabolic contributions of an alphaproteobacterial endosymbiont in the apicomplexan Cardiosporidium cionae.</title>
        <authorList>
            <person name="Hunter E.S."/>
            <person name="Paight C.J."/>
            <person name="Lane C.E."/>
        </authorList>
    </citation>
    <scope>NUCLEOTIDE SEQUENCE [LARGE SCALE GENOMIC DNA]</scope>
    <source>
        <strain evidence="4">ESH_2018</strain>
    </source>
</reference>
<organism evidence="4 5">
    <name type="scientific">Cardiosporidium cionae</name>
    <dbReference type="NCBI Taxonomy" id="476202"/>
    <lineage>
        <taxon>Eukaryota</taxon>
        <taxon>Sar</taxon>
        <taxon>Alveolata</taxon>
        <taxon>Apicomplexa</taxon>
        <taxon>Aconoidasida</taxon>
        <taxon>Nephromycida</taxon>
        <taxon>Cardiosporidium</taxon>
    </lineage>
</organism>
<dbReference type="PANTHER" id="PTHR11937">
    <property type="entry name" value="ACTIN"/>
    <property type="match status" value="1"/>
</dbReference>
<evidence type="ECO:0000256" key="3">
    <source>
        <dbReference type="RuleBase" id="RU000487"/>
    </source>
</evidence>
<protein>
    <submittedName>
        <fullName evidence="4">Actin-related protein ARP1</fullName>
    </submittedName>
</protein>
<dbReference type="SUPFAM" id="SSF53067">
    <property type="entry name" value="Actin-like ATPase domain"/>
    <property type="match status" value="2"/>
</dbReference>
<proteinExistence type="inferred from homology"/>
<gene>
    <name evidence="4" type="primary">ARP1</name>
    <name evidence="4" type="ORF">IE077_002402</name>
</gene>
<evidence type="ECO:0000313" key="5">
    <source>
        <dbReference type="Proteomes" id="UP000823046"/>
    </source>
</evidence>
<evidence type="ECO:0000313" key="4">
    <source>
        <dbReference type="EMBL" id="KAF8821162.1"/>
    </source>
</evidence>
<dbReference type="SMART" id="SM00268">
    <property type="entry name" value="ACTIN"/>
    <property type="match status" value="1"/>
</dbReference>
<dbReference type="Proteomes" id="UP000823046">
    <property type="component" value="Unassembled WGS sequence"/>
</dbReference>
<evidence type="ECO:0000256" key="1">
    <source>
        <dbReference type="ARBA" id="ARBA00022801"/>
    </source>
</evidence>
<comment type="similarity">
    <text evidence="3">Belongs to the actin family.</text>
</comment>
<dbReference type="InterPro" id="IPR004001">
    <property type="entry name" value="Actin_CS"/>
</dbReference>
<dbReference type="Pfam" id="PF00022">
    <property type="entry name" value="Actin"/>
    <property type="match status" value="1"/>
</dbReference>
<comment type="catalytic activity">
    <reaction evidence="2">
        <text>ATP + H2O = ADP + phosphate + H(+)</text>
        <dbReference type="Rhea" id="RHEA:13065"/>
        <dbReference type="ChEBI" id="CHEBI:15377"/>
        <dbReference type="ChEBI" id="CHEBI:15378"/>
        <dbReference type="ChEBI" id="CHEBI:30616"/>
        <dbReference type="ChEBI" id="CHEBI:43474"/>
        <dbReference type="ChEBI" id="CHEBI:456216"/>
    </reaction>
</comment>
<name>A0ABQ7JAY3_9APIC</name>
<dbReference type="EMBL" id="JADAQX010000224">
    <property type="protein sequence ID" value="KAF8821162.1"/>
    <property type="molecule type" value="Genomic_DNA"/>
</dbReference>
<dbReference type="Gene3D" id="3.30.420.40">
    <property type="match status" value="4"/>
</dbReference>
<dbReference type="CDD" id="cd10216">
    <property type="entry name" value="ASKHA_NBD_Arp1"/>
    <property type="match status" value="1"/>
</dbReference>
<dbReference type="PRINTS" id="PR00190">
    <property type="entry name" value="ACTIN"/>
</dbReference>
<accession>A0ABQ7JAY3</accession>
<dbReference type="Gene3D" id="3.90.640.10">
    <property type="entry name" value="Actin, Chain A, domain 4"/>
    <property type="match status" value="2"/>
</dbReference>
<dbReference type="PROSITE" id="PS00432">
    <property type="entry name" value="ACTINS_2"/>
    <property type="match status" value="1"/>
</dbReference>